<accession>A0A2K9NVF1</accession>
<gene>
    <name evidence="2" type="ORF">C0V70_11660</name>
</gene>
<feature type="compositionally biased region" description="Gly residues" evidence="1">
    <location>
        <begin position="45"/>
        <end position="55"/>
    </location>
</feature>
<dbReference type="RefSeq" id="WP_102244035.1">
    <property type="nucleotide sequence ID" value="NZ_CP025704.1"/>
</dbReference>
<dbReference type="Proteomes" id="UP000235584">
    <property type="component" value="Chromosome"/>
</dbReference>
<dbReference type="PROSITE" id="PS51257">
    <property type="entry name" value="PROKAR_LIPOPROTEIN"/>
    <property type="match status" value="1"/>
</dbReference>
<reference evidence="2 3" key="1">
    <citation type="submission" date="2018-01" db="EMBL/GenBank/DDBJ databases">
        <title>Complete genome sequence of Bacteriovorax stolpii DSM12778.</title>
        <authorList>
            <person name="Tang B."/>
            <person name="Chang J."/>
        </authorList>
    </citation>
    <scope>NUCLEOTIDE SEQUENCE [LARGE SCALE GENOMIC DNA]</scope>
    <source>
        <strain evidence="2 3">DSM 12778</strain>
    </source>
</reference>
<proteinExistence type="predicted"/>
<feature type="region of interest" description="Disordered" evidence="1">
    <location>
        <begin position="45"/>
        <end position="68"/>
    </location>
</feature>
<dbReference type="AlphaFoldDB" id="A0A2K9NVF1"/>
<feature type="compositionally biased region" description="Low complexity" evidence="1">
    <location>
        <begin position="56"/>
        <end position="67"/>
    </location>
</feature>
<sequence length="612" mass="65689">MGTKTFSHNLIKRFPLLVMLGGLLLTSCIENSGIRAKKTLTGSGLTGSGGTGSGSGSLPNGSGVGSSDTTLQSVKVELSHLVDPFDGTYKKKLTIPKNYKGNLYLAGLNVGALQNKLVKVRFNFGLDKQSVVLDATIARAPGIVPQTDIQVLVVDMNSKPFSKMRLGYDLFDYNDYTALNSDGTEKAVVQNNRDGGLYCRGLSLEDDPTFDSSTSTNATCSQAGDKCLYAYAKVTDATMYDSSTGLTTIPTRPQIWTVGSGVTRSPTLATSANSMCLPDYEDYVGFNDLFAQTLTGLNYNDLILGMRYRGPYRAINPSAWKITGNAIFNSTKGLFETSNSALDPYTGFRSLLFPRAGKVKLNQDVRYFGSSSRFGLRSTLVADSTGTSKYVDGCNLRVMQYDVTTAENIGSCNVNGSIEVFYMKDGSEVNITTDRTIKLQLVKASTVDSEGKEVLTSNFKRCESSSTCGSDECCFNSRCWSKELVTQCVDQTPVNGNRPVGDVCSSDFECSSLCCNQSTGSCQPHNPNGTTPVLCSKTAGQRCVSREFCKPEYVATCKIVKNGTNADGTQACTLRCPAVETYGECTAGYCIPPAVPAIPAFDPTDCSQAVDP</sequence>
<evidence type="ECO:0000256" key="1">
    <source>
        <dbReference type="SAM" id="MobiDB-lite"/>
    </source>
</evidence>
<keyword evidence="3" id="KW-1185">Reference proteome</keyword>
<protein>
    <submittedName>
        <fullName evidence="2">Uncharacterized protein</fullName>
    </submittedName>
</protein>
<name>A0A2K9NVF1_BACTC</name>
<evidence type="ECO:0000313" key="3">
    <source>
        <dbReference type="Proteomes" id="UP000235584"/>
    </source>
</evidence>
<dbReference type="KEGG" id="bsto:C0V70_11660"/>
<dbReference type="EMBL" id="CP025704">
    <property type="protein sequence ID" value="AUN98744.1"/>
    <property type="molecule type" value="Genomic_DNA"/>
</dbReference>
<evidence type="ECO:0000313" key="2">
    <source>
        <dbReference type="EMBL" id="AUN98744.1"/>
    </source>
</evidence>
<organism evidence="2 3">
    <name type="scientific">Bacteriovorax stolpii</name>
    <name type="common">Bdellovibrio stolpii</name>
    <dbReference type="NCBI Taxonomy" id="960"/>
    <lineage>
        <taxon>Bacteria</taxon>
        <taxon>Pseudomonadati</taxon>
        <taxon>Bdellovibrionota</taxon>
        <taxon>Bacteriovoracia</taxon>
        <taxon>Bacteriovoracales</taxon>
        <taxon>Bacteriovoracaceae</taxon>
        <taxon>Bacteriovorax</taxon>
    </lineage>
</organism>